<dbReference type="AlphaFoldDB" id="A0A6J4Q126"/>
<name>A0A6J4Q126_9ACTN</name>
<protein>
    <submittedName>
        <fullName evidence="1">Uncharacterized protein</fullName>
    </submittedName>
</protein>
<organism evidence="1">
    <name type="scientific">uncultured Rubrobacteraceae bacterium</name>
    <dbReference type="NCBI Taxonomy" id="349277"/>
    <lineage>
        <taxon>Bacteria</taxon>
        <taxon>Bacillati</taxon>
        <taxon>Actinomycetota</taxon>
        <taxon>Rubrobacteria</taxon>
        <taxon>Rubrobacterales</taxon>
        <taxon>Rubrobacteraceae</taxon>
        <taxon>environmental samples</taxon>
    </lineage>
</organism>
<reference evidence="1" key="1">
    <citation type="submission" date="2020-02" db="EMBL/GenBank/DDBJ databases">
        <authorList>
            <person name="Meier V. D."/>
        </authorList>
    </citation>
    <scope>NUCLEOTIDE SEQUENCE</scope>
    <source>
        <strain evidence="1">AVDCRST_MAG78</strain>
    </source>
</reference>
<proteinExistence type="predicted"/>
<evidence type="ECO:0000313" key="1">
    <source>
        <dbReference type="EMBL" id="CAA9425187.1"/>
    </source>
</evidence>
<gene>
    <name evidence="1" type="ORF">AVDCRST_MAG78-1304</name>
</gene>
<dbReference type="EMBL" id="CADCVB010000090">
    <property type="protein sequence ID" value="CAA9425187.1"/>
    <property type="molecule type" value="Genomic_DNA"/>
</dbReference>
<sequence length="175" mass="17899">MGYGVLIGCRKCAVLGVRLGLVLILGTLLVGCGGSGENGGAPENVPASPEEAGEVVVRVSGAEGTAYSGTYGSIEGALQTADDTIGAEPTEYQVEVEEGVADGVTAGFQKTQSGAGELSVEILADGEVIVESRTFAEFGAANADWFPQIGPPEEIPADEEIMFEDGEINSEEESP</sequence>
<accession>A0A6J4Q126</accession>